<dbReference type="PANTHER" id="PTHR10760">
    <property type="entry name" value="TORSIN"/>
    <property type="match status" value="1"/>
</dbReference>
<feature type="transmembrane region" description="Helical" evidence="8">
    <location>
        <begin position="364"/>
        <end position="388"/>
    </location>
</feature>
<evidence type="ECO:0000313" key="10">
    <source>
        <dbReference type="EMBL" id="RWS27248.1"/>
    </source>
</evidence>
<dbReference type="GO" id="GO:0071218">
    <property type="term" value="P:cellular response to misfolded protein"/>
    <property type="evidence" value="ECO:0007669"/>
    <property type="project" value="TreeGrafter"/>
</dbReference>
<keyword evidence="11" id="KW-1185">Reference proteome</keyword>
<dbReference type="EMBL" id="NCKV01002153">
    <property type="protein sequence ID" value="RWS27248.1"/>
    <property type="molecule type" value="Genomic_DNA"/>
</dbReference>
<dbReference type="GO" id="GO:0016887">
    <property type="term" value="F:ATP hydrolysis activity"/>
    <property type="evidence" value="ECO:0007669"/>
    <property type="project" value="InterPro"/>
</dbReference>
<dbReference type="VEuPathDB" id="VectorBase:LDEU004792"/>
<dbReference type="Gene3D" id="3.40.50.300">
    <property type="entry name" value="P-loop containing nucleotide triphosphate hydrolases"/>
    <property type="match status" value="2"/>
</dbReference>
<comment type="similarity">
    <text evidence="2">Belongs to the ClpA/ClpB family. Torsin subfamily.</text>
</comment>
<keyword evidence="8" id="KW-0812">Transmembrane</keyword>
<dbReference type="GO" id="GO:0005524">
    <property type="term" value="F:ATP binding"/>
    <property type="evidence" value="ECO:0007669"/>
    <property type="project" value="UniProtKB-KW"/>
</dbReference>
<keyword evidence="5" id="KW-0256">Endoplasmic reticulum</keyword>
<proteinExistence type="inferred from homology"/>
<accession>A0A443SIB1</accession>
<keyword evidence="8" id="KW-0472">Membrane</keyword>
<dbReference type="FunFam" id="3.40.50.300:FF:002276">
    <property type="entry name" value="Torsin, putative"/>
    <property type="match status" value="1"/>
</dbReference>
<evidence type="ECO:0000256" key="8">
    <source>
        <dbReference type="SAM" id="Phobius"/>
    </source>
</evidence>
<dbReference type="Pfam" id="PF21376">
    <property type="entry name" value="TOR1A_C"/>
    <property type="match status" value="2"/>
</dbReference>
<keyword evidence="8" id="KW-1133">Transmembrane helix</keyword>
<name>A0A443SIB1_9ACAR</name>
<dbReference type="GO" id="GO:0005788">
    <property type="term" value="C:endoplasmic reticulum lumen"/>
    <property type="evidence" value="ECO:0007669"/>
    <property type="project" value="UniProtKB-SubCell"/>
</dbReference>
<evidence type="ECO:0000259" key="9">
    <source>
        <dbReference type="SMART" id="SM00382"/>
    </source>
</evidence>
<evidence type="ECO:0000256" key="4">
    <source>
        <dbReference type="ARBA" id="ARBA00022741"/>
    </source>
</evidence>
<gene>
    <name evidence="10" type="ORF">B4U80_00325</name>
</gene>
<evidence type="ECO:0000256" key="1">
    <source>
        <dbReference type="ARBA" id="ARBA00004319"/>
    </source>
</evidence>
<keyword evidence="6" id="KW-0067">ATP-binding</keyword>
<comment type="subcellular location">
    <subcellularLocation>
        <location evidence="1">Endoplasmic reticulum lumen</location>
    </subcellularLocation>
</comment>
<dbReference type="AlphaFoldDB" id="A0A443SIB1"/>
<evidence type="ECO:0000256" key="6">
    <source>
        <dbReference type="ARBA" id="ARBA00022840"/>
    </source>
</evidence>
<dbReference type="Pfam" id="PF06309">
    <property type="entry name" value="Torsin"/>
    <property type="match status" value="2"/>
</dbReference>
<protein>
    <recommendedName>
        <fullName evidence="9">AAA+ ATPase domain-containing protein</fullName>
    </recommendedName>
</protein>
<dbReference type="InterPro" id="IPR003593">
    <property type="entry name" value="AAA+_ATPase"/>
</dbReference>
<reference evidence="10 11" key="1">
    <citation type="journal article" date="2018" name="Gigascience">
        <title>Genomes of trombidid mites reveal novel predicted allergens and laterally-transferred genes associated with secondary metabolism.</title>
        <authorList>
            <person name="Dong X."/>
            <person name="Chaisiri K."/>
            <person name="Xia D."/>
            <person name="Armstrong S.D."/>
            <person name="Fang Y."/>
            <person name="Donnelly M.J."/>
            <person name="Kadowaki T."/>
            <person name="McGarry J.W."/>
            <person name="Darby A.C."/>
            <person name="Makepeace B.L."/>
        </authorList>
    </citation>
    <scope>NUCLEOTIDE SEQUENCE [LARGE SCALE GENOMIC DNA]</scope>
    <source>
        <strain evidence="10">UoL-UT</strain>
    </source>
</reference>
<keyword evidence="7" id="KW-0325">Glycoprotein</keyword>
<evidence type="ECO:0000256" key="7">
    <source>
        <dbReference type="ARBA" id="ARBA00023180"/>
    </source>
</evidence>
<dbReference type="Proteomes" id="UP000288716">
    <property type="component" value="Unassembled WGS sequence"/>
</dbReference>
<dbReference type="PANTHER" id="PTHR10760:SF2">
    <property type="entry name" value="LD13476P-RELATED"/>
    <property type="match status" value="1"/>
</dbReference>
<comment type="caution">
    <text evidence="10">The sequence shown here is derived from an EMBL/GenBank/DDBJ whole genome shotgun (WGS) entry which is preliminary data.</text>
</comment>
<feature type="domain" description="AAA+ ATPase" evidence="9">
    <location>
        <begin position="116"/>
        <end position="259"/>
    </location>
</feature>
<dbReference type="STRING" id="299467.A0A443SIB1"/>
<evidence type="ECO:0000313" key="11">
    <source>
        <dbReference type="Proteomes" id="UP000288716"/>
    </source>
</evidence>
<dbReference type="OrthoDB" id="19623at2759"/>
<dbReference type="InterPro" id="IPR049337">
    <property type="entry name" value="TOR1A_C"/>
</dbReference>
<evidence type="ECO:0000256" key="5">
    <source>
        <dbReference type="ARBA" id="ARBA00022824"/>
    </source>
</evidence>
<sequence>MCFEIGAIAESKQHTFRLNACNEMVDIFVKQTYAIGFAFPAIGVIATVASSWFFKCNVYECCNDSKESRNVWIRYDDSTFKHLDLDMRKQLHGQPLVRRLVLKAVRSHWKDEQPVKPLVLSFHGWTGSGKNFVSDIIAERLFKKGKESRFVHRISGPERFPDEKLASVYKQQLMGIVSGNVSSCGRQLFIIDEVDKIPPGVIDGIKPFLDYKDQVNGVDYRKAIFIFLSNTGGKDITRVTYDFWKKGKSRDEITLKDIEPLMNSGAFNEMGGLQHSNLIRNNLIDYFIPFLPLEREHVKLCIRDYIVNKFGESRFVDENILEKIADEMEYFPPDLKLYSKSGCKKVHTKVSLIIDDDTENEKRIYAIGFALPLLSGITASGAGAWLYYQCTYTECCNNMQSGNRKWIRQDDETFKQFDRDLKIKLHGQHLVRSILTKDENPVKPLVLSFHGWTGSGKNFVANMIAERLFEKGKGSKFVHRISGPERFPDETLQQLMGIVSGNVSMCGRQLFIIDEVDKIPPGIIDGIKSFLDYNDHVNGVDYRKAIFIFISNTGGTEINRVMVDFYKRGINRRDVQMKNLTSLIEMGAFNEKGGFQHSSVVKNYVIDHFVPFLPLEREHVKLCIDDYIVNKFGESRFVDENILEKIADELEYFPPDLKLYSRSGCKKVHTKVPLFVNEN</sequence>
<keyword evidence="4" id="KW-0547">Nucleotide-binding</keyword>
<keyword evidence="3" id="KW-0732">Signal</keyword>
<feature type="transmembrane region" description="Helical" evidence="8">
    <location>
        <begin position="33"/>
        <end position="54"/>
    </location>
</feature>
<evidence type="ECO:0000256" key="2">
    <source>
        <dbReference type="ARBA" id="ARBA00006235"/>
    </source>
</evidence>
<dbReference type="InterPro" id="IPR027417">
    <property type="entry name" value="P-loop_NTPase"/>
</dbReference>
<dbReference type="InterPro" id="IPR010448">
    <property type="entry name" value="Torsin"/>
</dbReference>
<feature type="domain" description="AAA+ ATPase" evidence="9">
    <location>
        <begin position="443"/>
        <end position="581"/>
    </location>
</feature>
<evidence type="ECO:0000256" key="3">
    <source>
        <dbReference type="ARBA" id="ARBA00022729"/>
    </source>
</evidence>
<dbReference type="SMART" id="SM00382">
    <property type="entry name" value="AAA"/>
    <property type="match status" value="2"/>
</dbReference>
<dbReference type="SUPFAM" id="SSF52540">
    <property type="entry name" value="P-loop containing nucleoside triphosphate hydrolases"/>
    <property type="match status" value="2"/>
</dbReference>
<organism evidence="10 11">
    <name type="scientific">Leptotrombidium deliense</name>
    <dbReference type="NCBI Taxonomy" id="299467"/>
    <lineage>
        <taxon>Eukaryota</taxon>
        <taxon>Metazoa</taxon>
        <taxon>Ecdysozoa</taxon>
        <taxon>Arthropoda</taxon>
        <taxon>Chelicerata</taxon>
        <taxon>Arachnida</taxon>
        <taxon>Acari</taxon>
        <taxon>Acariformes</taxon>
        <taxon>Trombidiformes</taxon>
        <taxon>Prostigmata</taxon>
        <taxon>Anystina</taxon>
        <taxon>Parasitengona</taxon>
        <taxon>Trombiculoidea</taxon>
        <taxon>Trombiculidae</taxon>
        <taxon>Leptotrombidium</taxon>
    </lineage>
</organism>